<dbReference type="PROSITE" id="PS00086">
    <property type="entry name" value="CYTOCHROME_P450"/>
    <property type="match status" value="1"/>
</dbReference>
<evidence type="ECO:0000256" key="13">
    <source>
        <dbReference type="ARBA" id="ARBA00023004"/>
    </source>
</evidence>
<dbReference type="PRINTS" id="PR00463">
    <property type="entry name" value="EP450I"/>
</dbReference>
<evidence type="ECO:0000313" key="27">
    <source>
        <dbReference type="EMBL" id="KAK2164067.1"/>
    </source>
</evidence>
<dbReference type="Gene3D" id="1.10.630.10">
    <property type="entry name" value="Cytochrome P450"/>
    <property type="match status" value="1"/>
</dbReference>
<evidence type="ECO:0000256" key="4">
    <source>
        <dbReference type="ARBA" id="ARBA00010617"/>
    </source>
</evidence>
<evidence type="ECO:0000256" key="26">
    <source>
        <dbReference type="RuleBase" id="RU000461"/>
    </source>
</evidence>
<evidence type="ECO:0000256" key="11">
    <source>
        <dbReference type="ARBA" id="ARBA00022946"/>
    </source>
</evidence>
<keyword evidence="19" id="KW-0753">Steroid metabolism</keyword>
<evidence type="ECO:0000256" key="25">
    <source>
        <dbReference type="PIRSR" id="PIRSR602401-1"/>
    </source>
</evidence>
<evidence type="ECO:0000256" key="18">
    <source>
        <dbReference type="ARBA" id="ARBA00023166"/>
    </source>
</evidence>
<comment type="caution">
    <text evidence="27">The sequence shown here is derived from an EMBL/GenBank/DDBJ whole genome shotgun (WGS) entry which is preliminary data.</text>
</comment>
<evidence type="ECO:0000256" key="7">
    <source>
        <dbReference type="ARBA" id="ARBA00022548"/>
    </source>
</evidence>
<dbReference type="GO" id="GO:0071375">
    <property type="term" value="P:cellular response to peptide hormone stimulus"/>
    <property type="evidence" value="ECO:0007669"/>
    <property type="project" value="TreeGrafter"/>
</dbReference>
<evidence type="ECO:0000256" key="5">
    <source>
        <dbReference type="ARBA" id="ARBA00012764"/>
    </source>
</evidence>
<proteinExistence type="inferred from homology"/>
<reference evidence="27" key="1">
    <citation type="journal article" date="2023" name="Mol. Biol. Evol.">
        <title>Third-Generation Sequencing Reveals the Adaptive Role of the Epigenome in Three Deep-Sea Polychaetes.</title>
        <authorList>
            <person name="Perez M."/>
            <person name="Aroh O."/>
            <person name="Sun Y."/>
            <person name="Lan Y."/>
            <person name="Juniper S.K."/>
            <person name="Young C.R."/>
            <person name="Angers B."/>
            <person name="Qian P.Y."/>
        </authorList>
    </citation>
    <scope>NUCLEOTIDE SEQUENCE</scope>
    <source>
        <strain evidence="27">P08H-3</strain>
    </source>
</reference>
<dbReference type="PANTHER" id="PTHR24279:SF3">
    <property type="entry name" value="CHOLESTEROL SIDE-CHAIN CLEAVAGE ENZYME, MITOCHONDRIAL"/>
    <property type="match status" value="1"/>
</dbReference>
<dbReference type="GO" id="GO:0020037">
    <property type="term" value="F:heme binding"/>
    <property type="evidence" value="ECO:0007669"/>
    <property type="project" value="InterPro"/>
</dbReference>
<dbReference type="Proteomes" id="UP001208570">
    <property type="component" value="Unassembled WGS sequence"/>
</dbReference>
<protein>
    <recommendedName>
        <fullName evidence="6">Cholesterol side-chain cleavage enzyme, mitochondrial</fullName>
        <ecNumber evidence="5">1.14.15.6</ecNumber>
    </recommendedName>
    <alternativeName>
        <fullName evidence="21">CYPXIA1</fullName>
    </alternativeName>
    <alternativeName>
        <fullName evidence="23">Cholesterol desmolase</fullName>
    </alternativeName>
    <alternativeName>
        <fullName evidence="22">Cytochrome P450 11A1</fullName>
    </alternativeName>
    <alternativeName>
        <fullName evidence="24">Cytochrome P450(scc)</fullName>
    </alternativeName>
</protein>
<evidence type="ECO:0000256" key="20">
    <source>
        <dbReference type="ARBA" id="ARBA00023250"/>
    </source>
</evidence>
<dbReference type="PRINTS" id="PR00385">
    <property type="entry name" value="P450"/>
</dbReference>
<dbReference type="EMBL" id="JAODUP010000069">
    <property type="protein sequence ID" value="KAK2164067.1"/>
    <property type="molecule type" value="Genomic_DNA"/>
</dbReference>
<organism evidence="27 28">
    <name type="scientific">Paralvinella palmiformis</name>
    <dbReference type="NCBI Taxonomy" id="53620"/>
    <lineage>
        <taxon>Eukaryota</taxon>
        <taxon>Metazoa</taxon>
        <taxon>Spiralia</taxon>
        <taxon>Lophotrochozoa</taxon>
        <taxon>Annelida</taxon>
        <taxon>Polychaeta</taxon>
        <taxon>Sedentaria</taxon>
        <taxon>Canalipalpata</taxon>
        <taxon>Terebellida</taxon>
        <taxon>Terebelliformia</taxon>
        <taxon>Alvinellidae</taxon>
        <taxon>Paralvinella</taxon>
    </lineage>
</organism>
<keyword evidence="11" id="KW-0809">Transit peptide</keyword>
<keyword evidence="18" id="KW-1207">Sterol metabolism</keyword>
<evidence type="ECO:0000256" key="8">
    <source>
        <dbReference type="ARBA" id="ARBA00022617"/>
    </source>
</evidence>
<sequence>MHYQNGATSGGDDRNTTGCPFHSHASQPTYFSDVIASGKLTLAEVFTNFSEIMFAAADTTSNALCFILYLLATNPEVQARLREEVDEVVQNNGLNVNPVGKMNYLDSVIKETLRLYPLATMQCRILEEDIALAGYLVPKGTMFVMNHFAASRNPEVFEDPEEFRPERWIRDERNRMHHHPFAVMPFGYGKRTCLGKRFARMELHMAVAKIIHKFQVKPIESMPFDPVVRTILTPGDQVPVRFVDR</sequence>
<keyword evidence="15" id="KW-0443">Lipid metabolism</keyword>
<evidence type="ECO:0000256" key="16">
    <source>
        <dbReference type="ARBA" id="ARBA00023128"/>
    </source>
</evidence>
<dbReference type="InterPro" id="IPR017972">
    <property type="entry name" value="Cyt_P450_CS"/>
</dbReference>
<dbReference type="InterPro" id="IPR050479">
    <property type="entry name" value="CYP11_CYP27_families"/>
</dbReference>
<keyword evidence="12 26" id="KW-0560">Oxidoreductase</keyword>
<evidence type="ECO:0000256" key="24">
    <source>
        <dbReference type="ARBA" id="ARBA00033394"/>
    </source>
</evidence>
<keyword evidence="16" id="KW-0496">Mitochondrion</keyword>
<evidence type="ECO:0000256" key="21">
    <source>
        <dbReference type="ARBA" id="ARBA00030343"/>
    </source>
</evidence>
<dbReference type="InterPro" id="IPR036396">
    <property type="entry name" value="Cyt_P450_sf"/>
</dbReference>
<dbReference type="Pfam" id="PF00067">
    <property type="entry name" value="p450"/>
    <property type="match status" value="1"/>
</dbReference>
<dbReference type="AlphaFoldDB" id="A0AAD9K387"/>
<gene>
    <name evidence="27" type="ORF">LSH36_69g04003</name>
</gene>
<keyword evidence="7" id="KW-0153">Cholesterol metabolism</keyword>
<comment type="similarity">
    <text evidence="4 26">Belongs to the cytochrome P450 family.</text>
</comment>
<evidence type="ECO:0000256" key="23">
    <source>
        <dbReference type="ARBA" id="ARBA00033274"/>
    </source>
</evidence>
<evidence type="ECO:0000313" key="28">
    <source>
        <dbReference type="Proteomes" id="UP001208570"/>
    </source>
</evidence>
<name>A0AAD9K387_9ANNE</name>
<dbReference type="GO" id="GO:0006704">
    <property type="term" value="P:glucocorticoid biosynthetic process"/>
    <property type="evidence" value="ECO:0007669"/>
    <property type="project" value="TreeGrafter"/>
</dbReference>
<keyword evidence="10" id="KW-0999">Mitochondrion inner membrane</keyword>
<dbReference type="PANTHER" id="PTHR24279">
    <property type="entry name" value="CYTOCHROME P450"/>
    <property type="match status" value="1"/>
</dbReference>
<dbReference type="GO" id="GO:0008203">
    <property type="term" value="P:cholesterol metabolic process"/>
    <property type="evidence" value="ECO:0007669"/>
    <property type="project" value="UniProtKB-KW"/>
</dbReference>
<accession>A0AAD9K387</accession>
<evidence type="ECO:0000256" key="9">
    <source>
        <dbReference type="ARBA" id="ARBA00022723"/>
    </source>
</evidence>
<evidence type="ECO:0000256" key="2">
    <source>
        <dbReference type="ARBA" id="ARBA00004637"/>
    </source>
</evidence>
<evidence type="ECO:0000256" key="3">
    <source>
        <dbReference type="ARBA" id="ARBA00005108"/>
    </source>
</evidence>
<evidence type="ECO:0000256" key="14">
    <source>
        <dbReference type="ARBA" id="ARBA00023033"/>
    </source>
</evidence>
<dbReference type="GO" id="GO:0034650">
    <property type="term" value="P:cortisol metabolic process"/>
    <property type="evidence" value="ECO:0007669"/>
    <property type="project" value="TreeGrafter"/>
</dbReference>
<keyword evidence="17" id="KW-0472">Membrane</keyword>
<keyword evidence="14 26" id="KW-0503">Monooxygenase</keyword>
<comment type="pathway">
    <text evidence="3">Lipid metabolism; C21-steroid hormone metabolism.</text>
</comment>
<keyword evidence="28" id="KW-1185">Reference proteome</keyword>
<dbReference type="GO" id="GO:0005743">
    <property type="term" value="C:mitochondrial inner membrane"/>
    <property type="evidence" value="ECO:0007669"/>
    <property type="project" value="UniProtKB-SubCell"/>
</dbReference>
<evidence type="ECO:0000256" key="6">
    <source>
        <dbReference type="ARBA" id="ARBA00019844"/>
    </source>
</evidence>
<evidence type="ECO:0000256" key="10">
    <source>
        <dbReference type="ARBA" id="ARBA00022792"/>
    </source>
</evidence>
<evidence type="ECO:0000256" key="15">
    <source>
        <dbReference type="ARBA" id="ARBA00023098"/>
    </source>
</evidence>
<evidence type="ECO:0000256" key="19">
    <source>
        <dbReference type="ARBA" id="ARBA00023221"/>
    </source>
</evidence>
<dbReference type="GO" id="GO:0008386">
    <property type="term" value="F:cholesterol monooxygenase (side-chain-cleaving) activity"/>
    <property type="evidence" value="ECO:0007669"/>
    <property type="project" value="UniProtKB-EC"/>
</dbReference>
<keyword evidence="9 25" id="KW-0479">Metal-binding</keyword>
<evidence type="ECO:0000256" key="12">
    <source>
        <dbReference type="ARBA" id="ARBA00023002"/>
    </source>
</evidence>
<comment type="subcellular location">
    <subcellularLocation>
        <location evidence="2">Mitochondrion inner membrane</location>
        <topology evidence="2">Peripheral membrane protein</topology>
    </subcellularLocation>
</comment>
<dbReference type="EC" id="1.14.15.6" evidence="5"/>
<dbReference type="GO" id="GO:0005506">
    <property type="term" value="F:iron ion binding"/>
    <property type="evidence" value="ECO:0007669"/>
    <property type="project" value="InterPro"/>
</dbReference>
<dbReference type="InterPro" id="IPR001128">
    <property type="entry name" value="Cyt_P450"/>
</dbReference>
<keyword evidence="20" id="KW-0755">Steroidogenesis</keyword>
<evidence type="ECO:0000256" key="22">
    <source>
        <dbReference type="ARBA" id="ARBA00032666"/>
    </source>
</evidence>
<dbReference type="GO" id="GO:0006700">
    <property type="term" value="P:C21-steroid hormone biosynthetic process"/>
    <property type="evidence" value="ECO:0007669"/>
    <property type="project" value="TreeGrafter"/>
</dbReference>
<evidence type="ECO:0000256" key="1">
    <source>
        <dbReference type="ARBA" id="ARBA00001971"/>
    </source>
</evidence>
<dbReference type="SUPFAM" id="SSF48264">
    <property type="entry name" value="Cytochrome P450"/>
    <property type="match status" value="1"/>
</dbReference>
<feature type="binding site" description="axial binding residue" evidence="25">
    <location>
        <position position="193"/>
    </location>
    <ligand>
        <name>heme</name>
        <dbReference type="ChEBI" id="CHEBI:30413"/>
    </ligand>
    <ligandPart>
        <name>Fe</name>
        <dbReference type="ChEBI" id="CHEBI:18248"/>
    </ligandPart>
</feature>
<keyword evidence="13 25" id="KW-0408">Iron</keyword>
<evidence type="ECO:0000256" key="17">
    <source>
        <dbReference type="ARBA" id="ARBA00023136"/>
    </source>
</evidence>
<comment type="cofactor">
    <cofactor evidence="1 25">
        <name>heme</name>
        <dbReference type="ChEBI" id="CHEBI:30413"/>
    </cofactor>
</comment>
<keyword evidence="8 25" id="KW-0349">Heme</keyword>
<dbReference type="InterPro" id="IPR002401">
    <property type="entry name" value="Cyt_P450_E_grp-I"/>
</dbReference>